<dbReference type="InterPro" id="IPR005945">
    <property type="entry name" value="Pro_imino_pep"/>
</dbReference>
<dbReference type="GO" id="GO:0008233">
    <property type="term" value="F:peptidase activity"/>
    <property type="evidence" value="ECO:0007669"/>
    <property type="project" value="InterPro"/>
</dbReference>
<evidence type="ECO:0000313" key="6">
    <source>
        <dbReference type="EMBL" id="PXW42910.1"/>
    </source>
</evidence>
<dbReference type="GO" id="GO:0016020">
    <property type="term" value="C:membrane"/>
    <property type="evidence" value="ECO:0007669"/>
    <property type="project" value="TreeGrafter"/>
</dbReference>
<gene>
    <name evidence="6" type="ORF">DET57_113106</name>
</gene>
<dbReference type="PANTHER" id="PTHR43798:SF33">
    <property type="entry name" value="HYDROLASE, PUTATIVE (AFU_ORTHOLOGUE AFUA_2G14860)-RELATED"/>
    <property type="match status" value="1"/>
</dbReference>
<dbReference type="InterPro" id="IPR000073">
    <property type="entry name" value="AB_hydrolase_1"/>
</dbReference>
<dbReference type="PRINTS" id="PR00793">
    <property type="entry name" value="PROAMNOPTASE"/>
</dbReference>
<feature type="domain" description="AB hydrolase-1" evidence="5">
    <location>
        <begin position="69"/>
        <end position="317"/>
    </location>
</feature>
<reference evidence="6 7" key="1">
    <citation type="submission" date="2018-05" db="EMBL/GenBank/DDBJ databases">
        <title>Freshwater and sediment microbial communities from various areas in North America, analyzing microbe dynamics in response to fracking.</title>
        <authorList>
            <person name="Lamendella R."/>
        </authorList>
    </citation>
    <scope>NUCLEOTIDE SEQUENCE [LARGE SCALE GENOMIC DNA]</scope>
    <source>
        <strain evidence="6 7">67</strain>
    </source>
</reference>
<evidence type="ECO:0000256" key="3">
    <source>
        <dbReference type="PIRNR" id="PIRNR005539"/>
    </source>
</evidence>
<evidence type="ECO:0000256" key="2">
    <source>
        <dbReference type="ARBA" id="ARBA00022801"/>
    </source>
</evidence>
<evidence type="ECO:0000256" key="1">
    <source>
        <dbReference type="ARBA" id="ARBA00010088"/>
    </source>
</evidence>
<dbReference type="PIRSF" id="PIRSF005539">
    <property type="entry name" value="Pept_S33_TRI_F1"/>
    <property type="match status" value="1"/>
</dbReference>
<dbReference type="AlphaFoldDB" id="A0A318FHE3"/>
<dbReference type="Pfam" id="PF00561">
    <property type="entry name" value="Abhydrolase_1"/>
    <property type="match status" value="1"/>
</dbReference>
<dbReference type="PRINTS" id="PR00111">
    <property type="entry name" value="ABHYDROLASE"/>
</dbReference>
<dbReference type="SUPFAM" id="SSF53474">
    <property type="entry name" value="alpha/beta-Hydrolases"/>
    <property type="match status" value="1"/>
</dbReference>
<dbReference type="InterPro" id="IPR029058">
    <property type="entry name" value="AB_hydrolase_fold"/>
</dbReference>
<comment type="caution">
    <text evidence="6">The sequence shown here is derived from an EMBL/GenBank/DDBJ whole genome shotgun (WGS) entry which is preliminary data.</text>
</comment>
<dbReference type="RefSeq" id="WP_258365111.1">
    <property type="nucleotide sequence ID" value="NZ_QJJG01000013.1"/>
</dbReference>
<comment type="similarity">
    <text evidence="1">Belongs to the peptidase S33 family.</text>
</comment>
<feature type="active site" evidence="4">
    <location>
        <position position="283"/>
    </location>
</feature>
<dbReference type="EMBL" id="QJJG01000013">
    <property type="protein sequence ID" value="PXW42910.1"/>
    <property type="molecule type" value="Genomic_DNA"/>
</dbReference>
<dbReference type="GO" id="GO:0006508">
    <property type="term" value="P:proteolysis"/>
    <property type="evidence" value="ECO:0007669"/>
    <property type="project" value="InterPro"/>
</dbReference>
<organism evidence="6 7">
    <name type="scientific">Klebsiella oxytoca</name>
    <dbReference type="NCBI Taxonomy" id="571"/>
    <lineage>
        <taxon>Bacteria</taxon>
        <taxon>Pseudomonadati</taxon>
        <taxon>Pseudomonadota</taxon>
        <taxon>Gammaproteobacteria</taxon>
        <taxon>Enterobacterales</taxon>
        <taxon>Enterobacteriaceae</taxon>
        <taxon>Klebsiella/Raoultella group</taxon>
        <taxon>Klebsiella</taxon>
    </lineage>
</organism>
<dbReference type="PANTHER" id="PTHR43798">
    <property type="entry name" value="MONOACYLGLYCEROL LIPASE"/>
    <property type="match status" value="1"/>
</dbReference>
<evidence type="ECO:0000259" key="5">
    <source>
        <dbReference type="Pfam" id="PF00561"/>
    </source>
</evidence>
<accession>A0A318FHE3</accession>
<evidence type="ECO:0000256" key="4">
    <source>
        <dbReference type="PIRSR" id="PIRSR005539-1"/>
    </source>
</evidence>
<dbReference type="InterPro" id="IPR002410">
    <property type="entry name" value="Peptidase_S33"/>
</dbReference>
<dbReference type="Proteomes" id="UP000247485">
    <property type="component" value="Unassembled WGS sequence"/>
</dbReference>
<feature type="active site" description="Nucleophile" evidence="4">
    <location>
        <position position="145"/>
    </location>
</feature>
<keyword evidence="2 3" id="KW-0378">Hydrolase</keyword>
<name>A0A318FHE3_KLEOX</name>
<sequence length="337" mass="37815">MPSWRSAKLVFLLTVQLLTLPLALRQRHTSSIDDEEHTMWSEIAPDQCHNIAVDGYNVVAYQFGDGDETVLCLNGGPGLPCDYLREAHSCLKQHGYRVIAFDQLGTGKSDRPDDASLWTMARYVREVETVRQALGLGKVHLLGHSWGGWLAIEVALHHPGAIRSLILENTVADMPHLVQELNRLRGALGPETVAMMQRYEALGWLEHPAYQAAITLLNYRHVCRLDVWPEPVKRSLEDWNMGPYITMQGPNEFLYTGNLKAWNRSAELGSIHFPCLITSGQHDELTPACALKMKQGLANAEIAIFANSSHMPFYEEPQAYYPILLDFLARQRDAGGC</sequence>
<evidence type="ECO:0000313" key="7">
    <source>
        <dbReference type="Proteomes" id="UP000247485"/>
    </source>
</evidence>
<feature type="active site" description="Proton donor" evidence="4">
    <location>
        <position position="310"/>
    </location>
</feature>
<dbReference type="InterPro" id="IPR050266">
    <property type="entry name" value="AB_hydrolase_sf"/>
</dbReference>
<proteinExistence type="inferred from homology"/>
<dbReference type="Gene3D" id="3.40.50.1820">
    <property type="entry name" value="alpha/beta hydrolase"/>
    <property type="match status" value="1"/>
</dbReference>
<dbReference type="NCBIfam" id="TIGR01250">
    <property type="entry name" value="pro_imino_pep_2"/>
    <property type="match status" value="1"/>
</dbReference>
<protein>
    <submittedName>
        <fullName evidence="6">Proline iminopeptidase</fullName>
    </submittedName>
</protein>